<dbReference type="RefSeq" id="WP_056226389.1">
    <property type="nucleotide sequence ID" value="NZ_FNJN01000006.1"/>
</dbReference>
<gene>
    <name evidence="2" type="ORF">SAMN04487788_2781</name>
</gene>
<evidence type="ECO:0000256" key="1">
    <source>
        <dbReference type="SAM" id="MobiDB-lite"/>
    </source>
</evidence>
<dbReference type="Proteomes" id="UP000186456">
    <property type="component" value="Unassembled WGS sequence"/>
</dbReference>
<evidence type="ECO:0000313" key="3">
    <source>
        <dbReference type="Proteomes" id="UP000186456"/>
    </source>
</evidence>
<reference evidence="2 3" key="1">
    <citation type="submission" date="2016-10" db="EMBL/GenBank/DDBJ databases">
        <authorList>
            <person name="de Groot N.N."/>
        </authorList>
    </citation>
    <scope>NUCLEOTIDE SEQUENCE [LARGE SCALE GENOMIC DNA]</scope>
    <source>
        <strain evidence="2 3">StLB037</strain>
    </source>
</reference>
<name>A0A1H0RAE3_MICTS</name>
<protein>
    <submittedName>
        <fullName evidence="2">Uncharacterized protein</fullName>
    </submittedName>
</protein>
<accession>A0A1H0RAE3</accession>
<sequence>MRNKLIVIGAVALIAYAVGTRTPRVQVKNRESVGHQIVRLWNDPRARKRRHKAAKKAAAAAEKRAKKTFHDLRK</sequence>
<proteinExistence type="predicted"/>
<feature type="region of interest" description="Disordered" evidence="1">
    <location>
        <begin position="46"/>
        <end position="74"/>
    </location>
</feature>
<dbReference type="EMBL" id="FNJN01000006">
    <property type="protein sequence ID" value="SDP26552.1"/>
    <property type="molecule type" value="Genomic_DNA"/>
</dbReference>
<feature type="compositionally biased region" description="Basic residues" evidence="1">
    <location>
        <begin position="46"/>
        <end position="55"/>
    </location>
</feature>
<dbReference type="AlphaFoldDB" id="A0A1H0RAE3"/>
<organism evidence="2 3">
    <name type="scientific">Microbacterium testaceum (strain StLB037)</name>
    <dbReference type="NCBI Taxonomy" id="979556"/>
    <lineage>
        <taxon>Bacteria</taxon>
        <taxon>Bacillati</taxon>
        <taxon>Actinomycetota</taxon>
        <taxon>Actinomycetes</taxon>
        <taxon>Micrococcales</taxon>
        <taxon>Microbacteriaceae</taxon>
        <taxon>Microbacterium</taxon>
    </lineage>
</organism>
<evidence type="ECO:0000313" key="2">
    <source>
        <dbReference type="EMBL" id="SDP26552.1"/>
    </source>
</evidence>